<reference evidence="1 2" key="1">
    <citation type="submission" date="2019-03" db="EMBL/GenBank/DDBJ databases">
        <title>Whole genome sequence of Arthrobacter sp JH1-1.</title>
        <authorList>
            <person name="Trinh H.N."/>
        </authorList>
    </citation>
    <scope>NUCLEOTIDE SEQUENCE [LARGE SCALE GENOMIC DNA]</scope>
    <source>
        <strain evidence="1 2">JH1-1</strain>
    </source>
</reference>
<protein>
    <submittedName>
        <fullName evidence="1">Uncharacterized protein</fullName>
    </submittedName>
</protein>
<dbReference type="Proteomes" id="UP000295511">
    <property type="component" value="Unassembled WGS sequence"/>
</dbReference>
<dbReference type="RefSeq" id="WP_133206777.1">
    <property type="nucleotide sequence ID" value="NZ_SMRU01000047.1"/>
</dbReference>
<comment type="caution">
    <text evidence="1">The sequence shown here is derived from an EMBL/GenBank/DDBJ whole genome shotgun (WGS) entry which is preliminary data.</text>
</comment>
<keyword evidence="2" id="KW-1185">Reference proteome</keyword>
<evidence type="ECO:0000313" key="2">
    <source>
        <dbReference type="Proteomes" id="UP000295511"/>
    </source>
</evidence>
<dbReference type="AlphaFoldDB" id="A0A4R5K6Z1"/>
<evidence type="ECO:0000313" key="1">
    <source>
        <dbReference type="EMBL" id="TDF88097.1"/>
    </source>
</evidence>
<name>A0A4R5K6Z1_9MICC</name>
<proteinExistence type="predicted"/>
<sequence length="92" mass="10066">MNKIKAFIAVAEATLTMKLRELERSADRNSFENRLARMTSPSEREAYKGAFIMLVQVGLTPDDIEALATAAVQRAAGLYAIPHRFTAGQVGP</sequence>
<gene>
    <name evidence="1" type="ORF">E1809_24060</name>
</gene>
<accession>A0A4R5K6Z1</accession>
<organism evidence="1 2">
    <name type="scientific">Arthrobacter terricola</name>
    <dbReference type="NCBI Taxonomy" id="2547396"/>
    <lineage>
        <taxon>Bacteria</taxon>
        <taxon>Bacillati</taxon>
        <taxon>Actinomycetota</taxon>
        <taxon>Actinomycetes</taxon>
        <taxon>Micrococcales</taxon>
        <taxon>Micrococcaceae</taxon>
        <taxon>Arthrobacter</taxon>
    </lineage>
</organism>
<dbReference type="EMBL" id="SMRU01000047">
    <property type="protein sequence ID" value="TDF88097.1"/>
    <property type="molecule type" value="Genomic_DNA"/>
</dbReference>